<evidence type="ECO:0000256" key="3">
    <source>
        <dbReference type="ARBA" id="ARBA00022771"/>
    </source>
</evidence>
<keyword evidence="2" id="KW-0479">Metal-binding</keyword>
<dbReference type="GO" id="GO:0005634">
    <property type="term" value="C:nucleus"/>
    <property type="evidence" value="ECO:0007669"/>
    <property type="project" value="UniProtKB-SubCell"/>
</dbReference>
<dbReference type="Proteomes" id="UP000823749">
    <property type="component" value="Chromosome 4"/>
</dbReference>
<proteinExistence type="predicted"/>
<evidence type="ECO:0000256" key="6">
    <source>
        <dbReference type="ARBA" id="ARBA00023163"/>
    </source>
</evidence>
<dbReference type="PROSITE" id="PS00028">
    <property type="entry name" value="ZINC_FINGER_C2H2_1"/>
    <property type="match status" value="1"/>
</dbReference>
<keyword evidence="12" id="KW-1185">Reference proteome</keyword>
<gene>
    <name evidence="11" type="ORF">RHGRI_011767</name>
</gene>
<evidence type="ECO:0000256" key="5">
    <source>
        <dbReference type="ARBA" id="ARBA00023015"/>
    </source>
</evidence>
<evidence type="ECO:0000256" key="8">
    <source>
        <dbReference type="PROSITE-ProRule" id="PRU00042"/>
    </source>
</evidence>
<dbReference type="PROSITE" id="PS50157">
    <property type="entry name" value="ZINC_FINGER_C2H2_2"/>
    <property type="match status" value="1"/>
</dbReference>
<keyword evidence="4" id="KW-0862">Zinc</keyword>
<dbReference type="InterPro" id="IPR036236">
    <property type="entry name" value="Znf_C2H2_sf"/>
</dbReference>
<protein>
    <recommendedName>
        <fullName evidence="10">C2H2-type domain-containing protein</fullName>
    </recommendedName>
</protein>
<keyword evidence="5" id="KW-0805">Transcription regulation</keyword>
<organism evidence="11 12">
    <name type="scientific">Rhododendron griersonianum</name>
    <dbReference type="NCBI Taxonomy" id="479676"/>
    <lineage>
        <taxon>Eukaryota</taxon>
        <taxon>Viridiplantae</taxon>
        <taxon>Streptophyta</taxon>
        <taxon>Embryophyta</taxon>
        <taxon>Tracheophyta</taxon>
        <taxon>Spermatophyta</taxon>
        <taxon>Magnoliopsida</taxon>
        <taxon>eudicotyledons</taxon>
        <taxon>Gunneridae</taxon>
        <taxon>Pentapetalae</taxon>
        <taxon>asterids</taxon>
        <taxon>Ericales</taxon>
        <taxon>Ericaceae</taxon>
        <taxon>Ericoideae</taxon>
        <taxon>Rhodoreae</taxon>
        <taxon>Rhododendron</taxon>
    </lineage>
</organism>
<feature type="region of interest" description="Disordered" evidence="9">
    <location>
        <begin position="193"/>
        <end position="258"/>
    </location>
</feature>
<keyword evidence="6" id="KW-0804">Transcription</keyword>
<dbReference type="InterPro" id="IPR013087">
    <property type="entry name" value="Znf_C2H2_type"/>
</dbReference>
<evidence type="ECO:0000313" key="12">
    <source>
        <dbReference type="Proteomes" id="UP000823749"/>
    </source>
</evidence>
<evidence type="ECO:0000256" key="1">
    <source>
        <dbReference type="ARBA" id="ARBA00004123"/>
    </source>
</evidence>
<dbReference type="EMBL" id="JACTNZ010000004">
    <property type="protein sequence ID" value="KAG5554005.1"/>
    <property type="molecule type" value="Genomic_DNA"/>
</dbReference>
<dbReference type="SUPFAM" id="SSF57667">
    <property type="entry name" value="beta-beta-alpha zinc fingers"/>
    <property type="match status" value="1"/>
</dbReference>
<dbReference type="InterPro" id="IPR052426">
    <property type="entry name" value="Plant_dev_regulator"/>
</dbReference>
<dbReference type="PANTHER" id="PTHR45801:SF110">
    <property type="entry name" value="TRANSCRIPTIONAL REGULATOR SUPERMAN"/>
    <property type="match status" value="1"/>
</dbReference>
<dbReference type="PANTHER" id="PTHR45801">
    <property type="entry name" value="OS07G0101800 PROTEIN"/>
    <property type="match status" value="1"/>
</dbReference>
<keyword evidence="3 8" id="KW-0863">Zinc-finger</keyword>
<dbReference type="Pfam" id="PF13912">
    <property type="entry name" value="zf-C2H2_6"/>
    <property type="match status" value="1"/>
</dbReference>
<accession>A0AAV6KN28</accession>
<dbReference type="AlphaFoldDB" id="A0AAV6KN28"/>
<evidence type="ECO:0000259" key="10">
    <source>
        <dbReference type="PROSITE" id="PS50157"/>
    </source>
</evidence>
<dbReference type="Gene3D" id="3.30.160.60">
    <property type="entry name" value="Classic Zinc Finger"/>
    <property type="match status" value="1"/>
</dbReference>
<feature type="compositionally biased region" description="Acidic residues" evidence="9">
    <location>
        <begin position="236"/>
        <end position="245"/>
    </location>
</feature>
<name>A0AAV6KN28_9ERIC</name>
<comment type="caution">
    <text evidence="11">The sequence shown here is derived from an EMBL/GenBank/DDBJ whole genome shotgun (WGS) entry which is preliminary data.</text>
</comment>
<feature type="compositionally biased region" description="Polar residues" evidence="9">
    <location>
        <begin position="210"/>
        <end position="223"/>
    </location>
</feature>
<dbReference type="GO" id="GO:0008270">
    <property type="term" value="F:zinc ion binding"/>
    <property type="evidence" value="ECO:0007669"/>
    <property type="project" value="UniProtKB-KW"/>
</dbReference>
<evidence type="ECO:0000256" key="2">
    <source>
        <dbReference type="ARBA" id="ARBA00022723"/>
    </source>
</evidence>
<reference evidence="11" key="1">
    <citation type="submission" date="2020-08" db="EMBL/GenBank/DDBJ databases">
        <title>Plant Genome Project.</title>
        <authorList>
            <person name="Zhang R.-G."/>
        </authorList>
    </citation>
    <scope>NUCLEOTIDE SEQUENCE</scope>
    <source>
        <strain evidence="11">WSP0</strain>
        <tissue evidence="11">Leaf</tissue>
    </source>
</reference>
<evidence type="ECO:0000256" key="7">
    <source>
        <dbReference type="ARBA" id="ARBA00023242"/>
    </source>
</evidence>
<feature type="domain" description="C2H2-type" evidence="10">
    <location>
        <begin position="57"/>
        <end position="84"/>
    </location>
</feature>
<keyword evidence="7" id="KW-0539">Nucleus</keyword>
<sequence length="258" mass="29322">MEKTNDWTWSKRKYNSISHLQPPTHPNSYRDSWEEQAFAVDAAGGLIGGCVWPPRSYSCSFCRREFRSAQALGGHMNIHRRDRARLNRYSPYPHNDETLHKHQDHDQDHIPNPCTSLGCNPNHPGPDRVVFSSPSLASRVFPPAPLAAQENRDERIFLPTVSPPNSIENLRIQSTPSSWSNLKMVVCQIRRAGDGEEEEGMSCKRRRTTDSNSSGDRNSTPLQSEVLDQLSSTSTEEVEEEEEVDLELRLGYHQPEVM</sequence>
<comment type="subcellular location">
    <subcellularLocation>
        <location evidence="1">Nucleus</location>
    </subcellularLocation>
</comment>
<evidence type="ECO:0000256" key="4">
    <source>
        <dbReference type="ARBA" id="ARBA00022833"/>
    </source>
</evidence>
<evidence type="ECO:0000313" key="11">
    <source>
        <dbReference type="EMBL" id="KAG5554005.1"/>
    </source>
</evidence>
<evidence type="ECO:0000256" key="9">
    <source>
        <dbReference type="SAM" id="MobiDB-lite"/>
    </source>
</evidence>